<accession>A0A5N1J4I2</accession>
<dbReference type="GO" id="GO:0009103">
    <property type="term" value="P:lipopolysaccharide biosynthetic process"/>
    <property type="evidence" value="ECO:0007669"/>
    <property type="project" value="TreeGrafter"/>
</dbReference>
<sequence length="453" mass="51891">MLQNFPTDKNTFPPGKTNQQPLLKVLFITYYWPPSGGAGVQRCLKFVKHLPEFNVEPTVVTVSEHEGAYPLFDNSLLAEVPENVRVFRTATSEPFEYYKKLTGKKEIPYGGFANEKKTGLVQKLFKFLRGNLFIPDARVGWNKHALKKCAELLETEKFDAVITSSPPHSTQLIGLELQKKYGLRWIADLRDPWTDIYYYKDLNHTFLAKKLDEKYEREVIQKADALLVTSADTKRLFLNKPVNIDSDKIMVLPNGFDEADFQFPSEPPNDRFCLTYTGTITDTYNIVAFLQAFAENARRYPEIKFSLRFVGKVSAEVQKQVEDANLVHLVEYVPFVPHVESIQYLMRSTALLMAIPDVENNFCILPGKLFEYLASNKQIICIGPVGSDADRIIDECGAGRVFHYSAYDLMLDHLDTLSRNWKVNYNLDLPNINYQHYSRKALTGKLADLIRTK</sequence>
<gene>
    <name evidence="3" type="ORF">F0P94_01660</name>
</gene>
<dbReference type="PANTHER" id="PTHR46401:SF2">
    <property type="entry name" value="GLYCOSYLTRANSFERASE WBBK-RELATED"/>
    <property type="match status" value="1"/>
</dbReference>
<proteinExistence type="predicted"/>
<name>A0A5N1J4I2_9BACT</name>
<dbReference type="CDD" id="cd03794">
    <property type="entry name" value="GT4_WbuB-like"/>
    <property type="match status" value="1"/>
</dbReference>
<dbReference type="Proteomes" id="UP000326570">
    <property type="component" value="Unassembled WGS sequence"/>
</dbReference>
<dbReference type="InterPro" id="IPR028098">
    <property type="entry name" value="Glyco_trans_4-like_N"/>
</dbReference>
<dbReference type="Pfam" id="PF13579">
    <property type="entry name" value="Glyco_trans_4_4"/>
    <property type="match status" value="1"/>
</dbReference>
<dbReference type="PANTHER" id="PTHR46401">
    <property type="entry name" value="GLYCOSYLTRANSFERASE WBBK-RELATED"/>
    <property type="match status" value="1"/>
</dbReference>
<keyword evidence="1 3" id="KW-0808">Transferase</keyword>
<evidence type="ECO:0000259" key="2">
    <source>
        <dbReference type="Pfam" id="PF13579"/>
    </source>
</evidence>
<dbReference type="AlphaFoldDB" id="A0A5N1J4I2"/>
<dbReference type="Gene3D" id="3.40.50.2000">
    <property type="entry name" value="Glycogen Phosphorylase B"/>
    <property type="match status" value="2"/>
</dbReference>
<feature type="domain" description="Glycosyltransferase subfamily 4-like N-terminal" evidence="2">
    <location>
        <begin position="133"/>
        <end position="255"/>
    </location>
</feature>
<evidence type="ECO:0000313" key="4">
    <source>
        <dbReference type="Proteomes" id="UP000326570"/>
    </source>
</evidence>
<comment type="caution">
    <text evidence="3">The sequence shown here is derived from an EMBL/GenBank/DDBJ whole genome shotgun (WGS) entry which is preliminary data.</text>
</comment>
<dbReference type="SUPFAM" id="SSF53756">
    <property type="entry name" value="UDP-Glycosyltransferase/glycogen phosphorylase"/>
    <property type="match status" value="1"/>
</dbReference>
<protein>
    <submittedName>
        <fullName evidence="3">Glycosyltransferase family 4 protein</fullName>
    </submittedName>
</protein>
<dbReference type="GO" id="GO:0016757">
    <property type="term" value="F:glycosyltransferase activity"/>
    <property type="evidence" value="ECO:0007669"/>
    <property type="project" value="TreeGrafter"/>
</dbReference>
<dbReference type="EMBL" id="VTWT01000001">
    <property type="protein sequence ID" value="KAA9345816.1"/>
    <property type="molecule type" value="Genomic_DNA"/>
</dbReference>
<evidence type="ECO:0000256" key="1">
    <source>
        <dbReference type="ARBA" id="ARBA00022679"/>
    </source>
</evidence>
<organism evidence="3 4">
    <name type="scientific">Adhaeribacter soli</name>
    <dbReference type="NCBI Taxonomy" id="2607655"/>
    <lineage>
        <taxon>Bacteria</taxon>
        <taxon>Pseudomonadati</taxon>
        <taxon>Bacteroidota</taxon>
        <taxon>Cytophagia</taxon>
        <taxon>Cytophagales</taxon>
        <taxon>Hymenobacteraceae</taxon>
        <taxon>Adhaeribacter</taxon>
    </lineage>
</organism>
<reference evidence="3 4" key="1">
    <citation type="submission" date="2019-09" db="EMBL/GenBank/DDBJ databases">
        <title>Genome sequence of Adhaeribacter sp. M2.</title>
        <authorList>
            <person name="Srinivasan S."/>
        </authorList>
    </citation>
    <scope>NUCLEOTIDE SEQUENCE [LARGE SCALE GENOMIC DNA]</scope>
    <source>
        <strain evidence="3 4">M2</strain>
    </source>
</reference>
<evidence type="ECO:0000313" key="3">
    <source>
        <dbReference type="EMBL" id="KAA9345816.1"/>
    </source>
</evidence>
<keyword evidence="4" id="KW-1185">Reference proteome</keyword>